<accession>A0A072VJD9</accession>
<evidence type="ECO:0000313" key="1">
    <source>
        <dbReference type="EMBL" id="KEH41553.1"/>
    </source>
</evidence>
<dbReference type="HOGENOM" id="CLU_2124720_0_0_1"/>
<sequence>MDHLQVTHTKGNISKQKGYKPSTIGMSMQWTQPYIYQHTTSSTTTTTWTTTTATQQCIYEYELLINMVNYDTTTLDNEIQQLPKESIKQCVRLSTQNSKMASATGHFRQAKYTA</sequence>
<dbReference type="Proteomes" id="UP000002051">
    <property type="component" value="Unassembled WGS sequence"/>
</dbReference>
<evidence type="ECO:0000313" key="3">
    <source>
        <dbReference type="Proteomes" id="UP000002051"/>
    </source>
</evidence>
<dbReference type="AlphaFoldDB" id="A0A072VJD9"/>
<reference evidence="1 3" key="2">
    <citation type="journal article" date="2014" name="BMC Genomics">
        <title>An improved genome release (version Mt4.0) for the model legume Medicago truncatula.</title>
        <authorList>
            <person name="Tang H."/>
            <person name="Krishnakumar V."/>
            <person name="Bidwell S."/>
            <person name="Rosen B."/>
            <person name="Chan A."/>
            <person name="Zhou S."/>
            <person name="Gentzbittel L."/>
            <person name="Childs K.L."/>
            <person name="Yandell M."/>
            <person name="Gundlach H."/>
            <person name="Mayer K.F."/>
            <person name="Schwartz D.C."/>
            <person name="Town C.D."/>
        </authorList>
    </citation>
    <scope>GENOME REANNOTATION</scope>
    <source>
        <strain evidence="1">A17</strain>
        <strain evidence="2 3">cv. Jemalong A17</strain>
    </source>
</reference>
<gene>
    <name evidence="1" type="ordered locus">MTR_1g052230</name>
</gene>
<name>A0A072VJD9_MEDTR</name>
<protein>
    <submittedName>
        <fullName evidence="1 2">Uncharacterized protein</fullName>
    </submittedName>
</protein>
<dbReference type="EnsemblPlants" id="KEH41553">
    <property type="protein sequence ID" value="KEH41553"/>
    <property type="gene ID" value="MTR_1g052230"/>
</dbReference>
<dbReference type="EMBL" id="CM001217">
    <property type="protein sequence ID" value="KEH41553.1"/>
    <property type="molecule type" value="Genomic_DNA"/>
</dbReference>
<proteinExistence type="predicted"/>
<keyword evidence="3" id="KW-1185">Reference proteome</keyword>
<reference evidence="1 3" key="1">
    <citation type="journal article" date="2011" name="Nature">
        <title>The Medicago genome provides insight into the evolution of rhizobial symbioses.</title>
        <authorList>
            <person name="Young N.D."/>
            <person name="Debelle F."/>
            <person name="Oldroyd G.E."/>
            <person name="Geurts R."/>
            <person name="Cannon S.B."/>
            <person name="Udvardi M.K."/>
            <person name="Benedito V.A."/>
            <person name="Mayer K.F."/>
            <person name="Gouzy J."/>
            <person name="Schoof H."/>
            <person name="Van de Peer Y."/>
            <person name="Proost S."/>
            <person name="Cook D.R."/>
            <person name="Meyers B.C."/>
            <person name="Spannagl M."/>
            <person name="Cheung F."/>
            <person name="De Mita S."/>
            <person name="Krishnakumar V."/>
            <person name="Gundlach H."/>
            <person name="Zhou S."/>
            <person name="Mudge J."/>
            <person name="Bharti A.K."/>
            <person name="Murray J.D."/>
            <person name="Naoumkina M.A."/>
            <person name="Rosen B."/>
            <person name="Silverstein K.A."/>
            <person name="Tang H."/>
            <person name="Rombauts S."/>
            <person name="Zhao P.X."/>
            <person name="Zhou P."/>
            <person name="Barbe V."/>
            <person name="Bardou P."/>
            <person name="Bechner M."/>
            <person name="Bellec A."/>
            <person name="Berger A."/>
            <person name="Berges H."/>
            <person name="Bidwell S."/>
            <person name="Bisseling T."/>
            <person name="Choisne N."/>
            <person name="Couloux A."/>
            <person name="Denny R."/>
            <person name="Deshpande S."/>
            <person name="Dai X."/>
            <person name="Doyle J.J."/>
            <person name="Dudez A.M."/>
            <person name="Farmer A.D."/>
            <person name="Fouteau S."/>
            <person name="Franken C."/>
            <person name="Gibelin C."/>
            <person name="Gish J."/>
            <person name="Goldstein S."/>
            <person name="Gonzalez A.J."/>
            <person name="Green P.J."/>
            <person name="Hallab A."/>
            <person name="Hartog M."/>
            <person name="Hua A."/>
            <person name="Humphray S.J."/>
            <person name="Jeong D.H."/>
            <person name="Jing Y."/>
            <person name="Jocker A."/>
            <person name="Kenton S.M."/>
            <person name="Kim D.J."/>
            <person name="Klee K."/>
            <person name="Lai H."/>
            <person name="Lang C."/>
            <person name="Lin S."/>
            <person name="Macmil S.L."/>
            <person name="Magdelenat G."/>
            <person name="Matthews L."/>
            <person name="McCorrison J."/>
            <person name="Monaghan E.L."/>
            <person name="Mun J.H."/>
            <person name="Najar F.Z."/>
            <person name="Nicholson C."/>
            <person name="Noirot C."/>
            <person name="O'Bleness M."/>
            <person name="Paule C.R."/>
            <person name="Poulain J."/>
            <person name="Prion F."/>
            <person name="Qin B."/>
            <person name="Qu C."/>
            <person name="Retzel E.F."/>
            <person name="Riddle C."/>
            <person name="Sallet E."/>
            <person name="Samain S."/>
            <person name="Samson N."/>
            <person name="Sanders I."/>
            <person name="Saurat O."/>
            <person name="Scarpelli C."/>
            <person name="Schiex T."/>
            <person name="Segurens B."/>
            <person name="Severin A.J."/>
            <person name="Sherrier D.J."/>
            <person name="Shi R."/>
            <person name="Sims S."/>
            <person name="Singer S.R."/>
            <person name="Sinharoy S."/>
            <person name="Sterck L."/>
            <person name="Viollet A."/>
            <person name="Wang B.B."/>
            <person name="Wang K."/>
            <person name="Wang M."/>
            <person name="Wang X."/>
            <person name="Warfsmann J."/>
            <person name="Weissenbach J."/>
            <person name="White D.D."/>
            <person name="White J.D."/>
            <person name="Wiley G.B."/>
            <person name="Wincker P."/>
            <person name="Xing Y."/>
            <person name="Yang L."/>
            <person name="Yao Z."/>
            <person name="Ying F."/>
            <person name="Zhai J."/>
            <person name="Zhou L."/>
            <person name="Zuber A."/>
            <person name="Denarie J."/>
            <person name="Dixon R.A."/>
            <person name="May G.D."/>
            <person name="Schwartz D.C."/>
            <person name="Rogers J."/>
            <person name="Quetier F."/>
            <person name="Town C.D."/>
            <person name="Roe B.A."/>
        </authorList>
    </citation>
    <scope>NUCLEOTIDE SEQUENCE [LARGE SCALE GENOMIC DNA]</scope>
    <source>
        <strain evidence="1">A17</strain>
        <strain evidence="2 3">cv. Jemalong A17</strain>
    </source>
</reference>
<reference evidence="2" key="3">
    <citation type="submission" date="2015-04" db="UniProtKB">
        <authorList>
            <consortium name="EnsemblPlants"/>
        </authorList>
    </citation>
    <scope>IDENTIFICATION</scope>
    <source>
        <strain evidence="2">cv. Jemalong A17</strain>
    </source>
</reference>
<organism evidence="1 3">
    <name type="scientific">Medicago truncatula</name>
    <name type="common">Barrel medic</name>
    <name type="synonym">Medicago tribuloides</name>
    <dbReference type="NCBI Taxonomy" id="3880"/>
    <lineage>
        <taxon>Eukaryota</taxon>
        <taxon>Viridiplantae</taxon>
        <taxon>Streptophyta</taxon>
        <taxon>Embryophyta</taxon>
        <taxon>Tracheophyta</taxon>
        <taxon>Spermatophyta</taxon>
        <taxon>Magnoliopsida</taxon>
        <taxon>eudicotyledons</taxon>
        <taxon>Gunneridae</taxon>
        <taxon>Pentapetalae</taxon>
        <taxon>rosids</taxon>
        <taxon>fabids</taxon>
        <taxon>Fabales</taxon>
        <taxon>Fabaceae</taxon>
        <taxon>Papilionoideae</taxon>
        <taxon>50 kb inversion clade</taxon>
        <taxon>NPAAA clade</taxon>
        <taxon>Hologalegina</taxon>
        <taxon>IRL clade</taxon>
        <taxon>Trifolieae</taxon>
        <taxon>Medicago</taxon>
    </lineage>
</organism>
<evidence type="ECO:0000313" key="2">
    <source>
        <dbReference type="EnsemblPlants" id="KEH41553"/>
    </source>
</evidence>